<reference evidence="1 2" key="1">
    <citation type="journal article" date="2014" name="PLoS Genet.">
        <title>Phylogenetically driven sequencing of extremely halophilic archaea reveals strategies for static and dynamic osmo-response.</title>
        <authorList>
            <person name="Becker E.A."/>
            <person name="Seitzer P.M."/>
            <person name="Tritt A."/>
            <person name="Larsen D."/>
            <person name="Krusor M."/>
            <person name="Yao A.I."/>
            <person name="Wu D."/>
            <person name="Madern D."/>
            <person name="Eisen J.A."/>
            <person name="Darling A.E."/>
            <person name="Facciotti M.T."/>
        </authorList>
    </citation>
    <scope>NUCLEOTIDE SEQUENCE [LARGE SCALE GENOMIC DNA]</scope>
    <source>
        <strain evidence="1 2">JCM 13563</strain>
    </source>
</reference>
<organism evidence="1 2">
    <name type="scientific">Natrinema limicola JCM 13563</name>
    <dbReference type="NCBI Taxonomy" id="1230457"/>
    <lineage>
        <taxon>Archaea</taxon>
        <taxon>Methanobacteriati</taxon>
        <taxon>Methanobacteriota</taxon>
        <taxon>Stenosarchaea group</taxon>
        <taxon>Halobacteria</taxon>
        <taxon>Halobacteriales</taxon>
        <taxon>Natrialbaceae</taxon>
        <taxon>Natrinema</taxon>
    </lineage>
</organism>
<name>M0CA19_9EURY</name>
<dbReference type="eggNOG" id="arCOG04628">
    <property type="taxonomic scope" value="Archaea"/>
</dbReference>
<gene>
    <name evidence="1" type="ORF">C476_11503</name>
</gene>
<accession>M0CA19</accession>
<dbReference type="Proteomes" id="UP000011615">
    <property type="component" value="Unassembled WGS sequence"/>
</dbReference>
<proteinExistence type="predicted"/>
<evidence type="ECO:0000313" key="1">
    <source>
        <dbReference type="EMBL" id="ELZ20070.1"/>
    </source>
</evidence>
<dbReference type="AlphaFoldDB" id="M0CA19"/>
<keyword evidence="2" id="KW-1185">Reference proteome</keyword>
<dbReference type="PATRIC" id="fig|1230457.4.peg.2318"/>
<sequence length="68" mass="7614">MRSLFETALGYLQDIPRDYYGVDVLAVRTTLTNALEDPTQIDGWQLTLDGTQPIAQSDDYAYADALED</sequence>
<dbReference type="EMBL" id="AOIT01000039">
    <property type="protein sequence ID" value="ELZ20070.1"/>
    <property type="molecule type" value="Genomic_DNA"/>
</dbReference>
<dbReference type="SUPFAM" id="SSF140663">
    <property type="entry name" value="TTHA0068-like"/>
    <property type="match status" value="1"/>
</dbReference>
<comment type="caution">
    <text evidence="1">The sequence shown here is derived from an EMBL/GenBank/DDBJ whole genome shotgun (WGS) entry which is preliminary data.</text>
</comment>
<protein>
    <submittedName>
        <fullName evidence="1">Uncharacterized protein</fullName>
    </submittedName>
</protein>
<evidence type="ECO:0000313" key="2">
    <source>
        <dbReference type="Proteomes" id="UP000011615"/>
    </source>
</evidence>
<dbReference type="Gene3D" id="1.10.3450.10">
    <property type="entry name" value="TTHA0068-like"/>
    <property type="match status" value="1"/>
</dbReference>
<dbReference type="InterPro" id="IPR023203">
    <property type="entry name" value="TTHA0068_sf"/>
</dbReference>
<dbReference type="STRING" id="1230457.C476_11503"/>